<organism evidence="1 2">
    <name type="scientific">Streptomyces tsukubensis</name>
    <dbReference type="NCBI Taxonomy" id="83656"/>
    <lineage>
        <taxon>Bacteria</taxon>
        <taxon>Bacillati</taxon>
        <taxon>Actinomycetota</taxon>
        <taxon>Actinomycetes</taxon>
        <taxon>Kitasatosporales</taxon>
        <taxon>Streptomycetaceae</taxon>
        <taxon>Streptomyces</taxon>
    </lineage>
</organism>
<dbReference type="Proteomes" id="UP000190539">
    <property type="component" value="Unassembled WGS sequence"/>
</dbReference>
<dbReference type="EMBL" id="MVFC01000008">
    <property type="protein sequence ID" value="OON80075.1"/>
    <property type="molecule type" value="Genomic_DNA"/>
</dbReference>
<proteinExistence type="predicted"/>
<name>A0A1V4AAT4_9ACTN</name>
<reference evidence="1 2" key="1">
    <citation type="submission" date="2017-02" db="EMBL/GenBank/DDBJ databases">
        <title>Draft Genome Sequence of Streptomyces tsukubaensis F601, a Producer of the immunosuppressant tacrolimus FK506.</title>
        <authorList>
            <person name="Zong G."/>
            <person name="Zhong C."/>
            <person name="Fu J."/>
            <person name="Qin R."/>
            <person name="Cao G."/>
        </authorList>
    </citation>
    <scope>NUCLEOTIDE SEQUENCE [LARGE SCALE GENOMIC DNA]</scope>
    <source>
        <strain evidence="1 2">F601</strain>
    </source>
</reference>
<gene>
    <name evidence="1" type="ORF">B1H18_12930</name>
</gene>
<keyword evidence="2" id="KW-1185">Reference proteome</keyword>
<accession>A0A1V4AAT4</accession>
<dbReference type="AlphaFoldDB" id="A0A1V4AAT4"/>
<evidence type="ECO:0000313" key="2">
    <source>
        <dbReference type="Proteomes" id="UP000190539"/>
    </source>
</evidence>
<dbReference type="STRING" id="83656.B1H18_12930"/>
<evidence type="ECO:0000313" key="1">
    <source>
        <dbReference type="EMBL" id="OON80075.1"/>
    </source>
</evidence>
<protein>
    <submittedName>
        <fullName evidence="1">Uncharacterized protein</fullName>
    </submittedName>
</protein>
<comment type="caution">
    <text evidence="1">The sequence shown here is derived from an EMBL/GenBank/DDBJ whole genome shotgun (WGS) entry which is preliminary data.</text>
</comment>
<sequence length="78" mass="8460">MTPPALRIASMPASRRREASLAYLWDIGLRLGPTPPTVIGVWAVSTGAPPRPVALPLIGATVAVRERSTVRYRRVSVR</sequence>